<evidence type="ECO:0000313" key="2">
    <source>
        <dbReference type="EMBL" id="JAD67742.1"/>
    </source>
</evidence>
<feature type="compositionally biased region" description="Basic and acidic residues" evidence="1">
    <location>
        <begin position="1"/>
        <end position="14"/>
    </location>
</feature>
<accession>A0A0A9C893</accession>
<name>A0A0A9C893_ARUDO</name>
<proteinExistence type="predicted"/>
<protein>
    <submittedName>
        <fullName evidence="2">Uncharacterized protein</fullName>
    </submittedName>
</protein>
<dbReference type="AlphaFoldDB" id="A0A0A9C893"/>
<feature type="region of interest" description="Disordered" evidence="1">
    <location>
        <begin position="1"/>
        <end position="87"/>
    </location>
</feature>
<sequence>MPADRRWLRKKSEGARFLTPPTIHYPPPAKKKEKKRKKEQAWQPHRPQRRKKKTRGAVTLLMDVAAPCSRTPHRRPSVGSSSPPRIESSVVAHQIDRREILHYLQLLEGHNQLKEGGDFESNDVSTVTVGF</sequence>
<organism evidence="2">
    <name type="scientific">Arundo donax</name>
    <name type="common">Giant reed</name>
    <name type="synonym">Donax arundinaceus</name>
    <dbReference type="NCBI Taxonomy" id="35708"/>
    <lineage>
        <taxon>Eukaryota</taxon>
        <taxon>Viridiplantae</taxon>
        <taxon>Streptophyta</taxon>
        <taxon>Embryophyta</taxon>
        <taxon>Tracheophyta</taxon>
        <taxon>Spermatophyta</taxon>
        <taxon>Magnoliopsida</taxon>
        <taxon>Liliopsida</taxon>
        <taxon>Poales</taxon>
        <taxon>Poaceae</taxon>
        <taxon>PACMAD clade</taxon>
        <taxon>Arundinoideae</taxon>
        <taxon>Arundineae</taxon>
        <taxon>Arundo</taxon>
    </lineage>
</organism>
<feature type="compositionally biased region" description="Basic residues" evidence="1">
    <location>
        <begin position="46"/>
        <end position="55"/>
    </location>
</feature>
<reference evidence="2" key="1">
    <citation type="submission" date="2014-09" db="EMBL/GenBank/DDBJ databases">
        <authorList>
            <person name="Magalhaes I.L.F."/>
            <person name="Oliveira U."/>
            <person name="Santos F.R."/>
            <person name="Vidigal T.H.D.A."/>
            <person name="Brescovit A.D."/>
            <person name="Santos A.J."/>
        </authorList>
    </citation>
    <scope>NUCLEOTIDE SEQUENCE</scope>
    <source>
        <tissue evidence="2">Shoot tissue taken approximately 20 cm above the soil surface</tissue>
    </source>
</reference>
<feature type="compositionally biased region" description="Basic residues" evidence="1">
    <location>
        <begin position="29"/>
        <end position="38"/>
    </location>
</feature>
<reference evidence="2" key="2">
    <citation type="journal article" date="2015" name="Data Brief">
        <title>Shoot transcriptome of the giant reed, Arundo donax.</title>
        <authorList>
            <person name="Barrero R.A."/>
            <person name="Guerrero F.D."/>
            <person name="Moolhuijzen P."/>
            <person name="Goolsby J.A."/>
            <person name="Tidwell J."/>
            <person name="Bellgard S.E."/>
            <person name="Bellgard M.I."/>
        </authorList>
    </citation>
    <scope>NUCLEOTIDE SEQUENCE</scope>
    <source>
        <tissue evidence="2">Shoot tissue taken approximately 20 cm above the soil surface</tissue>
    </source>
</reference>
<evidence type="ECO:0000256" key="1">
    <source>
        <dbReference type="SAM" id="MobiDB-lite"/>
    </source>
</evidence>
<dbReference type="EMBL" id="GBRH01230153">
    <property type="protein sequence ID" value="JAD67742.1"/>
    <property type="molecule type" value="Transcribed_RNA"/>
</dbReference>